<feature type="transmembrane region" description="Helical" evidence="9">
    <location>
        <begin position="217"/>
        <end position="240"/>
    </location>
</feature>
<keyword evidence="12" id="KW-1185">Reference proteome</keyword>
<comment type="caution">
    <text evidence="11">The sequence shown here is derived from an EMBL/GenBank/DDBJ whole genome shotgun (WGS) entry which is preliminary data.</text>
</comment>
<comment type="function">
    <text evidence="8">The phosphoenolpyruvate-dependent sugar phosphotransferase system (PTS), a major carbohydrate active -transport system, catalyzes the phosphorylation of incoming sugar substrates concomitant with their translocation across the cell membrane.</text>
</comment>
<evidence type="ECO:0000313" key="12">
    <source>
        <dbReference type="Proteomes" id="UP001438008"/>
    </source>
</evidence>
<evidence type="ECO:0000256" key="4">
    <source>
        <dbReference type="ARBA" id="ARBA00022597"/>
    </source>
</evidence>
<feature type="transmembrane region" description="Helical" evidence="9">
    <location>
        <begin position="282"/>
        <end position="306"/>
    </location>
</feature>
<dbReference type="PANTHER" id="PTHR33989:SF4">
    <property type="entry name" value="PTS SYSTEM N,N'-DIACETYLCHITOBIOSE-SPECIFIC EIIC COMPONENT"/>
    <property type="match status" value="1"/>
</dbReference>
<keyword evidence="3 8" id="KW-1003">Cell membrane</keyword>
<feature type="transmembrane region" description="Helical" evidence="9">
    <location>
        <begin position="32"/>
        <end position="54"/>
    </location>
</feature>
<feature type="transmembrane region" description="Helical" evidence="9">
    <location>
        <begin position="177"/>
        <end position="197"/>
    </location>
</feature>
<keyword evidence="5 9" id="KW-0812">Transmembrane</keyword>
<sequence>MITALSDKLQAYLLPVANKIAKNRYLQAMKDAFLISVPFTMFGSLVLALANIPYMEKLMGADAVAAFQSAIGPIQNVTFNLIAVMVVLGIGYSLGKHYELNEIYTAICSLAGFLIVTPIVELADGGNGFALNDLGTMSIFTGIIIAILCTEIYRLIVKKNMVIHMPDSVPPMVADSFLSVIPVAVVLLVCFAIQFLFAKTSFGTLNGFVYKMIQVPISKIGTSFPATMLAGALCNLFWFFGLHGNSIVYNSVLSPIFKAMSLENLAAFQAHQAIPHIITEEFAWYFGGFNGSFIAYPILICIFLFFRNKKEWKNLGEVALIPGIFSIYEPIVFGFPLMLNPMLLIPMLLTPAVSCAIGYIFMYTGICPPCTGVSVPWTTPMILSGIITTNSLMGGVVQLITIVALTALWYVFLKMLYKQDEKAVVK</sequence>
<dbReference type="PANTHER" id="PTHR33989">
    <property type="match status" value="1"/>
</dbReference>
<evidence type="ECO:0000256" key="1">
    <source>
        <dbReference type="ARBA" id="ARBA00004651"/>
    </source>
</evidence>
<evidence type="ECO:0000313" key="11">
    <source>
        <dbReference type="EMBL" id="MEQ2471602.1"/>
    </source>
</evidence>
<dbReference type="RefSeq" id="WP_349163828.1">
    <property type="nucleotide sequence ID" value="NZ_JBBMFE010000002.1"/>
</dbReference>
<evidence type="ECO:0000256" key="6">
    <source>
        <dbReference type="ARBA" id="ARBA00022989"/>
    </source>
</evidence>
<keyword evidence="4 8" id="KW-0762">Sugar transport</keyword>
<dbReference type="PIRSF" id="PIRSF006351">
    <property type="entry name" value="PTS_EIIC-Cellobiose"/>
    <property type="match status" value="1"/>
</dbReference>
<evidence type="ECO:0000256" key="8">
    <source>
        <dbReference type="PIRNR" id="PIRNR006351"/>
    </source>
</evidence>
<keyword evidence="7 8" id="KW-0472">Membrane</keyword>
<protein>
    <recommendedName>
        <fullName evidence="8">Permease IIC component</fullName>
    </recommendedName>
</protein>
<evidence type="ECO:0000256" key="5">
    <source>
        <dbReference type="ARBA" id="ARBA00022692"/>
    </source>
</evidence>
<dbReference type="InterPro" id="IPR051088">
    <property type="entry name" value="PTS_Sugar-EIIC/EIIB"/>
</dbReference>
<feature type="transmembrane region" description="Helical" evidence="9">
    <location>
        <begin position="247"/>
        <end position="270"/>
    </location>
</feature>
<evidence type="ECO:0000256" key="7">
    <source>
        <dbReference type="ARBA" id="ARBA00023136"/>
    </source>
</evidence>
<feature type="domain" description="PTS EIIC type-3" evidence="10">
    <location>
        <begin position="9"/>
        <end position="412"/>
    </location>
</feature>
<evidence type="ECO:0000259" key="10">
    <source>
        <dbReference type="PROSITE" id="PS51105"/>
    </source>
</evidence>
<dbReference type="Pfam" id="PF02378">
    <property type="entry name" value="PTS_EIIC"/>
    <property type="match status" value="1"/>
</dbReference>
<feature type="transmembrane region" description="Helical" evidence="9">
    <location>
        <begin position="318"/>
        <end position="337"/>
    </location>
</feature>
<reference evidence="11 12" key="1">
    <citation type="submission" date="2024-03" db="EMBL/GenBank/DDBJ databases">
        <title>Human intestinal bacterial collection.</title>
        <authorList>
            <person name="Pauvert C."/>
            <person name="Hitch T.C.A."/>
            <person name="Clavel T."/>
        </authorList>
    </citation>
    <scope>NUCLEOTIDE SEQUENCE [LARGE SCALE GENOMIC DNA]</scope>
    <source>
        <strain evidence="11 12">CLA-AA-H132</strain>
    </source>
</reference>
<evidence type="ECO:0000256" key="9">
    <source>
        <dbReference type="SAM" id="Phobius"/>
    </source>
</evidence>
<proteinExistence type="predicted"/>
<name>A0ABV1FGI6_9FIRM</name>
<gene>
    <name evidence="11" type="ORF">WMO29_03730</name>
</gene>
<comment type="subcellular location">
    <subcellularLocation>
        <location evidence="1">Cell membrane</location>
        <topology evidence="1">Multi-pass membrane protein</topology>
    </subcellularLocation>
</comment>
<dbReference type="InterPro" id="IPR004501">
    <property type="entry name" value="PTS_EIIC_3"/>
</dbReference>
<feature type="transmembrane region" description="Helical" evidence="9">
    <location>
        <begin position="135"/>
        <end position="156"/>
    </location>
</feature>
<organism evidence="11 12">
    <name type="scientific">Laedolimicola intestinihominis</name>
    <dbReference type="NCBI Taxonomy" id="3133166"/>
    <lineage>
        <taxon>Bacteria</taxon>
        <taxon>Bacillati</taxon>
        <taxon>Bacillota</taxon>
        <taxon>Clostridia</taxon>
        <taxon>Lachnospirales</taxon>
        <taxon>Lachnospiraceae</taxon>
        <taxon>Laedolimicola</taxon>
    </lineage>
</organism>
<dbReference type="PROSITE" id="PS51105">
    <property type="entry name" value="PTS_EIIC_TYPE_3"/>
    <property type="match status" value="1"/>
</dbReference>
<feature type="transmembrane region" description="Helical" evidence="9">
    <location>
        <begin position="399"/>
        <end position="417"/>
    </location>
</feature>
<evidence type="ECO:0000256" key="3">
    <source>
        <dbReference type="ARBA" id="ARBA00022475"/>
    </source>
</evidence>
<evidence type="ECO:0000256" key="2">
    <source>
        <dbReference type="ARBA" id="ARBA00022448"/>
    </source>
</evidence>
<feature type="transmembrane region" description="Helical" evidence="9">
    <location>
        <begin position="74"/>
        <end position="94"/>
    </location>
</feature>
<keyword evidence="6 9" id="KW-1133">Transmembrane helix</keyword>
<dbReference type="NCBIfam" id="TIGR00410">
    <property type="entry name" value="lacE"/>
    <property type="match status" value="1"/>
</dbReference>
<dbReference type="InterPro" id="IPR003352">
    <property type="entry name" value="PTS_EIIC"/>
</dbReference>
<keyword evidence="2 8" id="KW-0813">Transport</keyword>
<dbReference type="InterPro" id="IPR004796">
    <property type="entry name" value="PTS_IIC_cello"/>
</dbReference>
<dbReference type="EMBL" id="JBBMFE010000002">
    <property type="protein sequence ID" value="MEQ2471602.1"/>
    <property type="molecule type" value="Genomic_DNA"/>
</dbReference>
<accession>A0ABV1FGI6</accession>
<feature type="transmembrane region" description="Helical" evidence="9">
    <location>
        <begin position="103"/>
        <end position="123"/>
    </location>
</feature>
<dbReference type="Proteomes" id="UP001438008">
    <property type="component" value="Unassembled WGS sequence"/>
</dbReference>